<dbReference type="AlphaFoldDB" id="A0A0D6MPI2"/>
<evidence type="ECO:0000313" key="2">
    <source>
        <dbReference type="Proteomes" id="UP000032679"/>
    </source>
</evidence>
<keyword evidence="2" id="KW-1185">Reference proteome</keyword>
<gene>
    <name evidence="1" type="ORF">Tasa_041_075</name>
</gene>
<dbReference type="STRING" id="1231623.Tasa_041_075"/>
<dbReference type="Proteomes" id="UP000032679">
    <property type="component" value="Unassembled WGS sequence"/>
</dbReference>
<proteinExistence type="predicted"/>
<comment type="caution">
    <text evidence="1">The sequence shown here is derived from an EMBL/GenBank/DDBJ whole genome shotgun (WGS) entry which is preliminary data.</text>
</comment>
<accession>A0A0D6MPI2</accession>
<organism evidence="1 2">
    <name type="scientific">Tanticharoenia sakaeratensis NBRC 103193</name>
    <dbReference type="NCBI Taxonomy" id="1231623"/>
    <lineage>
        <taxon>Bacteria</taxon>
        <taxon>Pseudomonadati</taxon>
        <taxon>Pseudomonadota</taxon>
        <taxon>Alphaproteobacteria</taxon>
        <taxon>Acetobacterales</taxon>
        <taxon>Acetobacteraceae</taxon>
        <taxon>Tanticharoenia</taxon>
    </lineage>
</organism>
<sequence length="946" mass="97173">MRCGFRRGGDRARADGGGRLMLDLFPEWRHRIARAAETSSGFTPTPLATLAEQVAPLLNGTPYINGAVTTATGAAAAAEASNQSAAGQAVAAGQSAGQSGVSAVAAKTAQTGAETARDSAQNIGTAAANIIAQAAFRISQGMGGNLPFAWQGFWNAATNTPALTSGAGTKGFAYVVTNAGTTDLDGNAAWEPFDIAYFNGTEWLRGAGAGLPVAAPKFVATVAAQVAGMLLGTASGGNAFEIADAQGYQLTTIDTQGNLSTAGDTIQAGSMRFDADAPGMLQIRDTNGFVGWEIDATGAVQSPDGAVNPSLGPIAFEIVEDGLTGVLVMDRTGYVAFDTTGLFGAALANTPSGFTAAEIARHDAANLARSALLSARRASANYAAPVWGYSYCDSAGQSELMGWFSVPPRTVNTSASLGALMMGSMVYGAESGTNVSTDFVPGGGSSALQPIVGTSYNITTDEQITRPGNQLCAYAPSNVTIVVDSSNAQQCTLTTTDTTTDFTKGTWSATSGQSGTCPGLQVGDTIQMDGFTGDAASNNLQALIYGLTQAYTVNSVSAQSLTLTVASYGNGGSQNPVAVSGVSGVSIQILWAGGYYLGEAQCVQASVSFRRFQLQARGLLTDPSRQLVTYCSAIGGQSIAALSKGANPNIYNRGISAFQTLAGIAQAANVSFGCYLIEWLQGGNDGSTSYATYLAALEAYHTTKAADYMAISGQTTPPRMEIAVLSQFNGTTFDNMGVHRAQVDYCEANPDRAYCIGAVYPAFDYYAHVASNGEAWFGAMRAKMRDELFNGGRIPFCVRMTAATSLGREILVDFQAPVPPLTIKAAGVGQESLTLPNYGLVVVDGSGNTVPIASTALVGELTILITLTAPPPAGAWVYCAPAGGYGADGSSNIFDSDPTVASIPYQWTAGDGTSFPEQKARTSGSTMSLANPAVPYAVQITPGATA</sequence>
<reference evidence="1 2" key="1">
    <citation type="submission" date="2012-10" db="EMBL/GenBank/DDBJ databases">
        <title>Genome sequencing of Tanticharoenia sakaeratensis NBRC 103193.</title>
        <authorList>
            <person name="Azuma Y."/>
            <person name="Hadano H."/>
            <person name="Hirakawa H."/>
            <person name="Matsushita K."/>
        </authorList>
    </citation>
    <scope>NUCLEOTIDE SEQUENCE [LARGE SCALE GENOMIC DNA]</scope>
    <source>
        <strain evidence="1 2">NBRC 103193</strain>
    </source>
</reference>
<dbReference type="EMBL" id="BALE01000041">
    <property type="protein sequence ID" value="GAN55280.1"/>
    <property type="molecule type" value="Genomic_DNA"/>
</dbReference>
<evidence type="ECO:0000313" key="1">
    <source>
        <dbReference type="EMBL" id="GAN55280.1"/>
    </source>
</evidence>
<name>A0A0D6MPI2_9PROT</name>
<protein>
    <recommendedName>
        <fullName evidence="3">Sialate O-acetylesterase domain-containing protein</fullName>
    </recommendedName>
</protein>
<evidence type="ECO:0008006" key="3">
    <source>
        <dbReference type="Google" id="ProtNLM"/>
    </source>
</evidence>